<feature type="region of interest" description="Disordered" evidence="1">
    <location>
        <begin position="333"/>
        <end position="487"/>
    </location>
</feature>
<accession>A0ABQ0CYQ2</accession>
<feature type="compositionally biased region" description="Basic residues" evidence="1">
    <location>
        <begin position="333"/>
        <end position="343"/>
    </location>
</feature>
<sequence>MSRSRRTTAAVAAEEIGNLFPTFFEAGVDQFKTGWAARRISHHRHSEADINTFVGPSLPIIDKDWTAEDEAWLMKTWEDSSTKIALERIGSHSQELLKLWRLTCTLMRCSPVSIVSPQYGLVYDGLEPTRTFFPKDHAECSPWSDGFCKALHALVVHSFWRGDARLLATTIQFTVICRTDNRQPWKMAMGPSSCLAIEKMRDVAMSQRTRHFHDVLGEYAASQAAEGREPSLEYEFLSYLGSIIDKPSFKHAEEQSEAHPPVYAVRTADLNTILRALNTFNPNGYPLFTHSDIFLRASTSARLHSVFPNEGKLRELHTRSFLHESRLAYREMRAKKRTPRTPRKFQPCVARSGGEPATRGLRRGDELGSAAEVISIIDDEEESRPGMASPSRGGYLRGKNHNLRGGGHRQQQQWRQQQQQQQSQSQQHPLKRKRYQNGYWNRQQTSAAESPTKPFRHNDATRIGSQKESSGGWSFVGNSPNIKHFIK</sequence>
<name>A0ABQ0CYQ2_9HYPO</name>
<feature type="compositionally biased region" description="Polar residues" evidence="1">
    <location>
        <begin position="463"/>
        <end position="481"/>
    </location>
</feature>
<gene>
    <name evidence="2" type="primary">g6795</name>
    <name evidence="2" type="ORF">EsDP_00006795</name>
</gene>
<organism evidence="2 3">
    <name type="scientific">Epichloe bromicola</name>
    <dbReference type="NCBI Taxonomy" id="79588"/>
    <lineage>
        <taxon>Eukaryota</taxon>
        <taxon>Fungi</taxon>
        <taxon>Dikarya</taxon>
        <taxon>Ascomycota</taxon>
        <taxon>Pezizomycotina</taxon>
        <taxon>Sordariomycetes</taxon>
        <taxon>Hypocreomycetidae</taxon>
        <taxon>Hypocreales</taxon>
        <taxon>Clavicipitaceae</taxon>
        <taxon>Epichloe</taxon>
    </lineage>
</organism>
<evidence type="ECO:0000256" key="1">
    <source>
        <dbReference type="SAM" id="MobiDB-lite"/>
    </source>
</evidence>
<reference evidence="3" key="1">
    <citation type="submission" date="2024-06" db="EMBL/GenBank/DDBJ databases">
        <title>Draft Genome Sequences of Epichloe bromicola Strains Isolated from Elymus ciliaris.</title>
        <authorList>
            <consortium name="Epichloe bromicola genome sequencing consortium"/>
            <person name="Miura A."/>
            <person name="Imano S."/>
            <person name="Ashida A."/>
            <person name="Sato I."/>
            <person name="Chiba S."/>
            <person name="Tanaka A."/>
            <person name="Camagna M."/>
            <person name="Takemoto D."/>
        </authorList>
    </citation>
    <scope>NUCLEOTIDE SEQUENCE [LARGE SCALE GENOMIC DNA]</scope>
    <source>
        <strain evidence="3">DP</strain>
    </source>
</reference>
<keyword evidence="3" id="KW-1185">Reference proteome</keyword>
<dbReference type="EMBL" id="BAAFGZ010000439">
    <property type="protein sequence ID" value="GAB0138565.1"/>
    <property type="molecule type" value="Genomic_DNA"/>
</dbReference>
<proteinExistence type="predicted"/>
<feature type="compositionally biased region" description="Polar residues" evidence="1">
    <location>
        <begin position="438"/>
        <end position="449"/>
    </location>
</feature>
<feature type="compositionally biased region" description="Low complexity" evidence="1">
    <location>
        <begin position="409"/>
        <end position="427"/>
    </location>
</feature>
<comment type="caution">
    <text evidence="2">The sequence shown here is derived from an EMBL/GenBank/DDBJ whole genome shotgun (WGS) entry which is preliminary data.</text>
</comment>
<evidence type="ECO:0000313" key="2">
    <source>
        <dbReference type="EMBL" id="GAB0138565.1"/>
    </source>
</evidence>
<evidence type="ECO:0000313" key="3">
    <source>
        <dbReference type="Proteomes" id="UP001562357"/>
    </source>
</evidence>
<protein>
    <submittedName>
        <fullName evidence="2">Uncharacterized protein</fullName>
    </submittedName>
</protein>
<dbReference type="Proteomes" id="UP001562357">
    <property type="component" value="Unassembled WGS sequence"/>
</dbReference>